<dbReference type="Proteomes" id="UP000070700">
    <property type="component" value="Unassembled WGS sequence"/>
</dbReference>
<proteinExistence type="predicted"/>
<reference evidence="3 4" key="1">
    <citation type="submission" date="2015-10" db="EMBL/GenBank/DDBJ databases">
        <title>Full genome of DAOMC 229536 Phialocephala scopiformis, a fungal endophyte of spruce producing the potent anti-insectan compound rugulosin.</title>
        <authorList>
            <consortium name="DOE Joint Genome Institute"/>
            <person name="Walker A.K."/>
            <person name="Frasz S.L."/>
            <person name="Seifert K.A."/>
            <person name="Miller J.D."/>
            <person name="Mondo S.J."/>
            <person name="Labutti K."/>
            <person name="Lipzen A."/>
            <person name="Dockter R."/>
            <person name="Kennedy M."/>
            <person name="Grigoriev I.V."/>
            <person name="Spatafora J.W."/>
        </authorList>
    </citation>
    <scope>NUCLEOTIDE SEQUENCE [LARGE SCALE GENOMIC DNA]</scope>
    <source>
        <strain evidence="3 4">CBS 120377</strain>
    </source>
</reference>
<keyword evidence="1" id="KW-0175">Coiled coil</keyword>
<organism evidence="3 4">
    <name type="scientific">Mollisia scopiformis</name>
    <name type="common">Conifer needle endophyte fungus</name>
    <name type="synonym">Phialocephala scopiformis</name>
    <dbReference type="NCBI Taxonomy" id="149040"/>
    <lineage>
        <taxon>Eukaryota</taxon>
        <taxon>Fungi</taxon>
        <taxon>Dikarya</taxon>
        <taxon>Ascomycota</taxon>
        <taxon>Pezizomycotina</taxon>
        <taxon>Leotiomycetes</taxon>
        <taxon>Helotiales</taxon>
        <taxon>Mollisiaceae</taxon>
        <taxon>Mollisia</taxon>
    </lineage>
</organism>
<accession>A0A194XDY0</accession>
<feature type="compositionally biased region" description="Basic and acidic residues" evidence="2">
    <location>
        <begin position="220"/>
        <end position="241"/>
    </location>
</feature>
<dbReference type="AlphaFoldDB" id="A0A194XDY0"/>
<dbReference type="EMBL" id="KQ947413">
    <property type="protein sequence ID" value="KUJ18383.1"/>
    <property type="molecule type" value="Genomic_DNA"/>
</dbReference>
<feature type="coiled-coil region" evidence="1">
    <location>
        <begin position="81"/>
        <end position="133"/>
    </location>
</feature>
<name>A0A194XDY0_MOLSC</name>
<protein>
    <submittedName>
        <fullName evidence="3">Uncharacterized protein</fullName>
    </submittedName>
</protein>
<keyword evidence="4" id="KW-1185">Reference proteome</keyword>
<gene>
    <name evidence="3" type="ORF">LY89DRAFT_47206</name>
</gene>
<dbReference type="KEGG" id="psco:LY89DRAFT_47206"/>
<feature type="region of interest" description="Disordered" evidence="2">
    <location>
        <begin position="219"/>
        <end position="241"/>
    </location>
</feature>
<evidence type="ECO:0000313" key="3">
    <source>
        <dbReference type="EMBL" id="KUJ18383.1"/>
    </source>
</evidence>
<dbReference type="InParanoid" id="A0A194XDY0"/>
<evidence type="ECO:0000313" key="4">
    <source>
        <dbReference type="Proteomes" id="UP000070700"/>
    </source>
</evidence>
<dbReference type="GeneID" id="28817498"/>
<sequence length="241" mass="27384">MGKKKKSKQTANSTALTPSIHQILYAIKRQKPILEVTRDNEVPHGLSQEQGAVDAVSVFTDTMINFTDALIAIIDSAASTEQCLRQEVADLQTSLEDCKERMRQSATSTEAEIISLQEAAKEQDDKIATQEEKLIEQDGMLAERDREFKDQRNRYNILKSLYERSLKAQGAMKKQNDDLVEEKNLLQQRLTRAETDGVMKDAEIRQLEYDLSDEIVEDEGVTRSLKDKHDASQEEYDSLKS</sequence>
<dbReference type="RefSeq" id="XP_018072738.1">
    <property type="nucleotide sequence ID" value="XM_018207772.1"/>
</dbReference>
<evidence type="ECO:0000256" key="1">
    <source>
        <dbReference type="SAM" id="Coils"/>
    </source>
</evidence>
<evidence type="ECO:0000256" key="2">
    <source>
        <dbReference type="SAM" id="MobiDB-lite"/>
    </source>
</evidence>